<reference evidence="2 3" key="1">
    <citation type="submission" date="2013-09" db="EMBL/GenBank/DDBJ databases">
        <title>Whole genome shotgun sequence of Novosphingobium tardaugens NBRC 16725.</title>
        <authorList>
            <person name="Isaki S."/>
            <person name="Hosoyama A."/>
            <person name="Tsuchikane K."/>
            <person name="Katsumata H."/>
            <person name="Ando Y."/>
            <person name="Yamazaki S."/>
            <person name="Fujita N."/>
        </authorList>
    </citation>
    <scope>NUCLEOTIDE SEQUENCE [LARGE SCALE GENOMIC DNA]</scope>
    <source>
        <strain evidence="2 3">NBRC 16725</strain>
    </source>
</reference>
<protein>
    <recommendedName>
        <fullName evidence="1">PilZ domain-containing protein</fullName>
    </recommendedName>
</protein>
<dbReference type="OrthoDB" id="9795572at2"/>
<dbReference type="Pfam" id="PF07238">
    <property type="entry name" value="PilZ"/>
    <property type="match status" value="1"/>
</dbReference>
<dbReference type="AlphaFoldDB" id="U2YB98"/>
<sequence>MDQRYDPRLQVVMQGRYRSGNGRVHDVKISNLSRYGCRMWQNHSWLAIGAHISLRVETIGPIDSVVRWKNRDEMGVEFVTPLHPSVLEHLAAQFHKPE</sequence>
<dbReference type="RefSeq" id="WP_021691559.1">
    <property type="nucleotide sequence ID" value="NZ_BASZ01000012.1"/>
</dbReference>
<name>U2YB98_9SPHN</name>
<comment type="caution">
    <text evidence="2">The sequence shown here is derived from an EMBL/GenBank/DDBJ whole genome shotgun (WGS) entry which is preliminary data.</text>
</comment>
<proteinExistence type="predicted"/>
<gene>
    <name evidence="2" type="ORF">NT2_12_00050</name>
</gene>
<keyword evidence="3" id="KW-1185">Reference proteome</keyword>
<evidence type="ECO:0000313" key="3">
    <source>
        <dbReference type="Proteomes" id="UP000016568"/>
    </source>
</evidence>
<accession>U2YB98</accession>
<dbReference type="eggNOG" id="ENOG5030FWH">
    <property type="taxonomic scope" value="Bacteria"/>
</dbReference>
<evidence type="ECO:0000313" key="2">
    <source>
        <dbReference type="EMBL" id="GAD50741.1"/>
    </source>
</evidence>
<dbReference type="InterPro" id="IPR009875">
    <property type="entry name" value="PilZ_domain"/>
</dbReference>
<dbReference type="Proteomes" id="UP000016568">
    <property type="component" value="Unassembled WGS sequence"/>
</dbReference>
<dbReference type="KEGG" id="ntd:EGO55_11190"/>
<dbReference type="SUPFAM" id="SSF141371">
    <property type="entry name" value="PilZ domain-like"/>
    <property type="match status" value="1"/>
</dbReference>
<organism evidence="2 3">
    <name type="scientific">Caenibius tardaugens NBRC 16725</name>
    <dbReference type="NCBI Taxonomy" id="1219035"/>
    <lineage>
        <taxon>Bacteria</taxon>
        <taxon>Pseudomonadati</taxon>
        <taxon>Pseudomonadota</taxon>
        <taxon>Alphaproteobacteria</taxon>
        <taxon>Sphingomonadales</taxon>
        <taxon>Erythrobacteraceae</taxon>
        <taxon>Caenibius</taxon>
    </lineage>
</organism>
<dbReference type="EMBL" id="BASZ01000012">
    <property type="protein sequence ID" value="GAD50741.1"/>
    <property type="molecule type" value="Genomic_DNA"/>
</dbReference>
<feature type="domain" description="PilZ" evidence="1">
    <location>
        <begin position="3"/>
        <end position="92"/>
    </location>
</feature>
<evidence type="ECO:0000259" key="1">
    <source>
        <dbReference type="Pfam" id="PF07238"/>
    </source>
</evidence>
<dbReference type="GO" id="GO:0035438">
    <property type="term" value="F:cyclic-di-GMP binding"/>
    <property type="evidence" value="ECO:0007669"/>
    <property type="project" value="InterPro"/>
</dbReference>